<dbReference type="Pfam" id="PF13472">
    <property type="entry name" value="Lipase_GDSL_2"/>
    <property type="match status" value="1"/>
</dbReference>
<dbReference type="GO" id="GO:0004622">
    <property type="term" value="F:phosphatidylcholine lysophospholipase activity"/>
    <property type="evidence" value="ECO:0007669"/>
    <property type="project" value="TreeGrafter"/>
</dbReference>
<evidence type="ECO:0000313" key="4">
    <source>
        <dbReference type="Proteomes" id="UP000189059"/>
    </source>
</evidence>
<dbReference type="EMBL" id="MRVI01000001">
    <property type="protein sequence ID" value="OOC62408.1"/>
    <property type="molecule type" value="Genomic_DNA"/>
</dbReference>
<reference evidence="3 4" key="2">
    <citation type="submission" date="2016-12" db="EMBL/GenBank/DDBJ databases">
        <title>Genome sequencing and description of Paenibacillus sp. nov. from high altitude lake in the Indian Trans- Himalayas.</title>
        <authorList>
            <person name="Kiran S."/>
            <person name="Swarnkar M.K."/>
            <person name="Rana A."/>
            <person name="Tewari R."/>
            <person name="Gulati A."/>
        </authorList>
    </citation>
    <scope>NUCLEOTIDE SEQUENCE [LARGE SCALE GENOMIC DNA]</scope>
    <source>
        <strain evidence="3 4">IHBB 9951</strain>
    </source>
</reference>
<dbReference type="RefSeq" id="WP_077567189.1">
    <property type="nucleotide sequence ID" value="NZ_CP016809.1"/>
</dbReference>
<evidence type="ECO:0000259" key="1">
    <source>
        <dbReference type="Pfam" id="PF13472"/>
    </source>
</evidence>
<dbReference type="PANTHER" id="PTHR30383">
    <property type="entry name" value="THIOESTERASE 1/PROTEASE 1/LYSOPHOSPHOLIPASE L1"/>
    <property type="match status" value="1"/>
</dbReference>
<evidence type="ECO:0000313" key="2">
    <source>
        <dbReference type="EMBL" id="ANY75421.1"/>
    </source>
</evidence>
<name>A0A1B2E636_9BACL</name>
<dbReference type="InterPro" id="IPR013830">
    <property type="entry name" value="SGNH_hydro"/>
</dbReference>
<dbReference type="PANTHER" id="PTHR30383:SF27">
    <property type="entry name" value="SPORE GERMINATION LIPASE LIPC"/>
    <property type="match status" value="1"/>
</dbReference>
<dbReference type="OrthoDB" id="26855at2"/>
<dbReference type="InterPro" id="IPR051532">
    <property type="entry name" value="Ester_Hydrolysis_Enzymes"/>
</dbReference>
<dbReference type="SUPFAM" id="SSF52266">
    <property type="entry name" value="SGNH hydrolase"/>
    <property type="match status" value="1"/>
</dbReference>
<organism evidence="2">
    <name type="scientific">Paenibacillus ihbetae</name>
    <dbReference type="NCBI Taxonomy" id="1870820"/>
    <lineage>
        <taxon>Bacteria</taxon>
        <taxon>Bacillati</taxon>
        <taxon>Bacillota</taxon>
        <taxon>Bacilli</taxon>
        <taxon>Bacillales</taxon>
        <taxon>Paenibacillaceae</taxon>
        <taxon>Paenibacillus</taxon>
    </lineage>
</organism>
<proteinExistence type="predicted"/>
<dbReference type="Gene3D" id="3.40.50.1110">
    <property type="entry name" value="SGNH hydrolase"/>
    <property type="match status" value="1"/>
</dbReference>
<reference evidence="2" key="1">
    <citation type="submission" date="2016-08" db="EMBL/GenBank/DDBJ databases">
        <title>Complete Genome Seqeunce of Paenibacillus sp. nov. IHBB 9852 from high altitute lake of Indian trans-Himalayas.</title>
        <authorList>
            <person name="Kiran S."/>
            <person name="Swarnkar M.K."/>
            <person name="Rana A."/>
            <person name="Tewari R."/>
            <person name="Gulati A."/>
        </authorList>
    </citation>
    <scope>NUCLEOTIDE SEQUENCE [LARGE SCALE GENOMIC DNA]</scope>
    <source>
        <strain evidence="2">IHBB 9852</strain>
    </source>
</reference>
<accession>A0A1B2E636</accession>
<sequence length="211" mass="23639">MLVYHYTAVGDSLTFGFGAMPGSGFVPLYRRMAEERLRQFVAHENMGINGLTSEGLYERIVQNPAYRYHLQQAHIITISIGGNDLIRAVKSAGGRPDRESLDRALLRCQYYMSNTVKHIRNIKAGGGKAYFIRAVGLYNPYPASAEAAEYVSRFNRYLHSLSDVYFRIADVNAAFAGKEKELLSVDGLHPNGKGYRVIAEQLNRLGYKPLV</sequence>
<keyword evidence="4" id="KW-1185">Reference proteome</keyword>
<evidence type="ECO:0000313" key="3">
    <source>
        <dbReference type="EMBL" id="OOC62408.1"/>
    </source>
</evidence>
<gene>
    <name evidence="3" type="ORF">BBD40_11360</name>
    <name evidence="2" type="ORF">BBD41_24190</name>
</gene>
<dbReference type="InterPro" id="IPR036514">
    <property type="entry name" value="SGNH_hydro_sf"/>
</dbReference>
<protein>
    <submittedName>
        <fullName evidence="2">Lysophospholipase</fullName>
    </submittedName>
</protein>
<dbReference type="EMBL" id="CP016809">
    <property type="protein sequence ID" value="ANY75421.1"/>
    <property type="molecule type" value="Genomic_DNA"/>
</dbReference>
<feature type="domain" description="SGNH hydrolase-type esterase" evidence="1">
    <location>
        <begin position="8"/>
        <end position="197"/>
    </location>
</feature>
<dbReference type="KEGG" id="pib:BBD41_24190"/>
<dbReference type="AlphaFoldDB" id="A0A1B2E636"/>
<dbReference type="Proteomes" id="UP000189059">
    <property type="component" value="Unassembled WGS sequence"/>
</dbReference>